<name>A0A1V2HZ95_9ACTN</name>
<dbReference type="Proteomes" id="UP000188929">
    <property type="component" value="Unassembled WGS sequence"/>
</dbReference>
<comment type="caution">
    <text evidence="1">The sequence shown here is derived from an EMBL/GenBank/DDBJ whole genome shotgun (WGS) entry which is preliminary data.</text>
</comment>
<dbReference type="AlphaFoldDB" id="A0A1V2HZ95"/>
<sequence>MAASDVAIPANWNGGFYELAINLGPPDDARLESALAATWAAAGVAGCLARGEDGEFRPAPCTLPSLERFGHLHGAVRLPDGGDVVCGAVTIREDHGDDWLDFYLPLGALADHDPRVGGFPFGDDGGNISRAWREPIDTWLANVATAVHEGVRYRYAVIGFEVAGLSLQEVTGGPSRYDHVLHHTGEGLEQLPTIRWDFGMPA</sequence>
<keyword evidence="2" id="KW-1185">Reference proteome</keyword>
<accession>A0A1V2HZ95</accession>
<protein>
    <submittedName>
        <fullName evidence="1">Uncharacterized protein</fullName>
    </submittedName>
</protein>
<evidence type="ECO:0000313" key="1">
    <source>
        <dbReference type="EMBL" id="ONH21904.1"/>
    </source>
</evidence>
<gene>
    <name evidence="1" type="ORF">BL253_37400</name>
</gene>
<organism evidence="1 2">
    <name type="scientific">Pseudofrankia asymbiotica</name>
    <dbReference type="NCBI Taxonomy" id="1834516"/>
    <lineage>
        <taxon>Bacteria</taxon>
        <taxon>Bacillati</taxon>
        <taxon>Actinomycetota</taxon>
        <taxon>Actinomycetes</taxon>
        <taxon>Frankiales</taxon>
        <taxon>Frankiaceae</taxon>
        <taxon>Pseudofrankia</taxon>
    </lineage>
</organism>
<dbReference type="EMBL" id="MOMC01000134">
    <property type="protein sequence ID" value="ONH21904.1"/>
    <property type="molecule type" value="Genomic_DNA"/>
</dbReference>
<proteinExistence type="predicted"/>
<dbReference type="RefSeq" id="WP_241835520.1">
    <property type="nucleotide sequence ID" value="NZ_MOMC01000134.1"/>
</dbReference>
<reference evidence="2" key="1">
    <citation type="submission" date="2016-10" db="EMBL/GenBank/DDBJ databases">
        <title>Frankia sp. NRRL B-16386 Genome sequencing.</title>
        <authorList>
            <person name="Ghodhbane-Gtari F."/>
            <person name="Swanson E."/>
            <person name="Gueddou A."/>
            <person name="Hezbri K."/>
            <person name="Ktari K."/>
            <person name="Nouioui I."/>
            <person name="Morris K."/>
            <person name="Simpson S."/>
            <person name="Abebe-Akele F."/>
            <person name="Thomas K."/>
            <person name="Gtari M."/>
            <person name="Tisa L.S."/>
        </authorList>
    </citation>
    <scope>NUCLEOTIDE SEQUENCE [LARGE SCALE GENOMIC DNA]</scope>
    <source>
        <strain evidence="2">NRRL B-16386</strain>
    </source>
</reference>
<evidence type="ECO:0000313" key="2">
    <source>
        <dbReference type="Proteomes" id="UP000188929"/>
    </source>
</evidence>